<proteinExistence type="predicted"/>
<dbReference type="GeneID" id="98175658"/>
<evidence type="ECO:0000313" key="2">
    <source>
        <dbReference type="Proteomes" id="UP001628179"/>
    </source>
</evidence>
<reference evidence="1 2" key="1">
    <citation type="submission" date="2024-09" db="EMBL/GenBank/DDBJ databases">
        <title>Itraconazole resistance in Madurella fahalii resulting from another homologue of gene encoding cytochrome P450 14-alpha sterol demethylase (CYP51).</title>
        <authorList>
            <person name="Yoshioka I."/>
            <person name="Fahal A.H."/>
            <person name="Kaneko S."/>
            <person name="Yaguchi T."/>
        </authorList>
    </citation>
    <scope>NUCLEOTIDE SEQUENCE [LARGE SCALE GENOMIC DNA]</scope>
    <source>
        <strain evidence="1 2">IFM 68171</strain>
    </source>
</reference>
<keyword evidence="2" id="KW-1185">Reference proteome</keyword>
<organism evidence="1 2">
    <name type="scientific">Madurella fahalii</name>
    <dbReference type="NCBI Taxonomy" id="1157608"/>
    <lineage>
        <taxon>Eukaryota</taxon>
        <taxon>Fungi</taxon>
        <taxon>Dikarya</taxon>
        <taxon>Ascomycota</taxon>
        <taxon>Pezizomycotina</taxon>
        <taxon>Sordariomycetes</taxon>
        <taxon>Sordariomycetidae</taxon>
        <taxon>Sordariales</taxon>
        <taxon>Sordariales incertae sedis</taxon>
        <taxon>Madurella</taxon>
    </lineage>
</organism>
<evidence type="ECO:0000313" key="1">
    <source>
        <dbReference type="EMBL" id="GAB1314705.1"/>
    </source>
</evidence>
<comment type="caution">
    <text evidence="1">The sequence shown here is derived from an EMBL/GenBank/DDBJ whole genome shotgun (WGS) entry which is preliminary data.</text>
</comment>
<sequence>MSFSVRNGETAVRSKNYPGMQIDEKQWIGSLFGLEDKLVLKPDSGLGFRTVLVPRGRVSVSYNQALDHTAVSIHRVCDRRVRHDAFLIEDKLGCLKDTGSLQSKLYLCELHALTSHCLPDPLTLRTGTEEALRILGGAAVRSYPTLDSESCKILSRIAGCSPVREYYPSHLKEMERTAPRYDIPSLSQHENFFRLAKDIYNDYQTFAKLFQMGDKDGDFKSAAKIFANASRSPNLAERAGIRNATFCITEYGAERHTTAVDERYRLSDRNAANKTSMVMRLVRCTDKGEEGLLFKPSPNIPEIVVGVNGHEFCGFPDVDLTFRADIVNPMSKVLRGLWCGLHRALASERNNYKKIFFLLGLLYAEKADRDVVQVLMVLANVSIFSEILPPVEQDFDLGVNRDTLGDMLAKIVKDGAKDFEACPESSWTKNWRESV</sequence>
<protein>
    <submittedName>
        <fullName evidence="1">Uncharacterized protein</fullName>
    </submittedName>
</protein>
<dbReference type="EMBL" id="BAAFSV010000002">
    <property type="protein sequence ID" value="GAB1314705.1"/>
    <property type="molecule type" value="Genomic_DNA"/>
</dbReference>
<dbReference type="RefSeq" id="XP_070916436.1">
    <property type="nucleotide sequence ID" value="XM_071060335.1"/>
</dbReference>
<dbReference type="Proteomes" id="UP001628179">
    <property type="component" value="Unassembled WGS sequence"/>
</dbReference>
<accession>A0ABQ0GAB0</accession>
<gene>
    <name evidence="1" type="ORF">MFIFM68171_04915</name>
</gene>
<name>A0ABQ0GAB0_9PEZI</name>